<comment type="caution">
    <text evidence="2">The sequence shown here is derived from an EMBL/GenBank/DDBJ whole genome shotgun (WGS) entry which is preliminary data.</text>
</comment>
<proteinExistence type="predicted"/>
<dbReference type="RefSeq" id="WP_250594821.1">
    <property type="nucleotide sequence ID" value="NZ_JAKRVY010000001.1"/>
</dbReference>
<feature type="region of interest" description="Disordered" evidence="1">
    <location>
        <begin position="21"/>
        <end position="74"/>
    </location>
</feature>
<gene>
    <name evidence="2" type="ORF">AArcSt11_03960</name>
</gene>
<accession>A0AAE3FPQ2</accession>
<dbReference type="EMBL" id="JAKRVY010000001">
    <property type="protein sequence ID" value="MCL9812805.1"/>
    <property type="molecule type" value="Genomic_DNA"/>
</dbReference>
<sequence>MRPITRRKLLAASAAGTGAVLAGCLGDDDEPENGDEEPTDQPEDDGNGDDDFEEPDDNEDADDTTDDEPAGSTPALYYVDVENGTDETRTAHVIVEDGGELIHWSDLSLEAGETRRVERNWEPVSGSYVVSIRMDGQDEWRQVDLTQENSPCYGLFARVRDGNELNVLLDPGPSGCEEDTEGDN</sequence>
<feature type="compositionally biased region" description="Acidic residues" evidence="1">
    <location>
        <begin position="26"/>
        <end position="69"/>
    </location>
</feature>
<evidence type="ECO:0000313" key="2">
    <source>
        <dbReference type="EMBL" id="MCL9812805.1"/>
    </source>
</evidence>
<protein>
    <submittedName>
        <fullName evidence="2">Uncharacterized protein</fullName>
    </submittedName>
</protein>
<name>A0AAE3FPQ2_9EURY</name>
<evidence type="ECO:0000313" key="3">
    <source>
        <dbReference type="Proteomes" id="UP001202674"/>
    </source>
</evidence>
<dbReference type="AlphaFoldDB" id="A0AAE3FPQ2"/>
<evidence type="ECO:0000256" key="1">
    <source>
        <dbReference type="SAM" id="MobiDB-lite"/>
    </source>
</evidence>
<dbReference type="PROSITE" id="PS51257">
    <property type="entry name" value="PROKAR_LIPOPROTEIN"/>
    <property type="match status" value="1"/>
</dbReference>
<organism evidence="2 3">
    <name type="scientific">Natranaeroarchaeum aerophilus</name>
    <dbReference type="NCBI Taxonomy" id="2917711"/>
    <lineage>
        <taxon>Archaea</taxon>
        <taxon>Methanobacteriati</taxon>
        <taxon>Methanobacteriota</taxon>
        <taxon>Stenosarchaea group</taxon>
        <taxon>Halobacteria</taxon>
        <taxon>Halobacteriales</taxon>
        <taxon>Natronoarchaeaceae</taxon>
        <taxon>Natranaeroarchaeum</taxon>
    </lineage>
</organism>
<reference evidence="2 3" key="1">
    <citation type="journal article" date="2022" name="Syst. Appl. Microbiol.">
        <title>Natronocalculus amylovorans gen. nov., sp. nov., and Natranaeroarchaeum aerophilus sp. nov., dominant culturable amylolytic natronoarchaea from hypersaline soda lakes in southwestern Siberia.</title>
        <authorList>
            <person name="Sorokin D.Y."/>
            <person name="Elcheninov A.G."/>
            <person name="Khizhniak T.V."/>
            <person name="Koenen M."/>
            <person name="Bale N.J."/>
            <person name="Damste J.S.S."/>
            <person name="Kublanov I.V."/>
        </authorList>
    </citation>
    <scope>NUCLEOTIDE SEQUENCE [LARGE SCALE GENOMIC DNA]</scope>
    <source>
        <strain evidence="2 3">AArc-St1-1</strain>
    </source>
</reference>
<keyword evidence="3" id="KW-1185">Reference proteome</keyword>
<dbReference type="Proteomes" id="UP001202674">
    <property type="component" value="Unassembled WGS sequence"/>
</dbReference>